<keyword evidence="3" id="KW-1185">Reference proteome</keyword>
<reference evidence="2 3" key="1">
    <citation type="submission" date="2016-03" db="EMBL/GenBank/DDBJ databases">
        <title>Genome sequence of Rhodococcus kyotonensis KB10.</title>
        <authorList>
            <person name="Jeong H."/>
            <person name="Hong C.E."/>
            <person name="Jo S.H."/>
            <person name="Park J.M."/>
        </authorList>
    </citation>
    <scope>NUCLEOTIDE SEQUENCE [LARGE SCALE GENOMIC DNA]</scope>
    <source>
        <strain evidence="2 3">KB10</strain>
    </source>
</reference>
<comment type="caution">
    <text evidence="2">The sequence shown here is derived from an EMBL/GenBank/DDBJ whole genome shotgun (WGS) entry which is preliminary data.</text>
</comment>
<feature type="domain" description="SAF" evidence="1">
    <location>
        <begin position="54"/>
        <end position="116"/>
    </location>
</feature>
<evidence type="ECO:0000259" key="1">
    <source>
        <dbReference type="SMART" id="SM00858"/>
    </source>
</evidence>
<dbReference type="AlphaFoldDB" id="A0A177YI55"/>
<evidence type="ECO:0000313" key="3">
    <source>
        <dbReference type="Proteomes" id="UP000077519"/>
    </source>
</evidence>
<gene>
    <name evidence="2" type="ORF">A3K89_20635</name>
</gene>
<organism evidence="2 3">
    <name type="scientific">Rhodococcoides kyotonense</name>
    <dbReference type="NCBI Taxonomy" id="398843"/>
    <lineage>
        <taxon>Bacteria</taxon>
        <taxon>Bacillati</taxon>
        <taxon>Actinomycetota</taxon>
        <taxon>Actinomycetes</taxon>
        <taxon>Mycobacteriales</taxon>
        <taxon>Nocardiaceae</taxon>
        <taxon>Rhodococcoides</taxon>
    </lineage>
</organism>
<dbReference type="Pfam" id="PF08666">
    <property type="entry name" value="SAF"/>
    <property type="match status" value="1"/>
</dbReference>
<dbReference type="Gene3D" id="3.90.1210.10">
    <property type="entry name" value="Antifreeze-like/N-acetylneuraminic acid synthase C-terminal domain"/>
    <property type="match status" value="1"/>
</dbReference>
<dbReference type="SMART" id="SM00858">
    <property type="entry name" value="SAF"/>
    <property type="match status" value="1"/>
</dbReference>
<accession>A0A177YI55</accession>
<protein>
    <recommendedName>
        <fullName evidence="1">SAF domain-containing protein</fullName>
    </recommendedName>
</protein>
<dbReference type="EMBL" id="LVHI01000011">
    <property type="protein sequence ID" value="OAK55266.1"/>
    <property type="molecule type" value="Genomic_DNA"/>
</dbReference>
<sequence>MPQRSSRLDATLLDRLLLRPGWTRTATARRIVAGLLALVGVVLFVKDASASDRAAVVVAARDLAPGEPLTEADVRIAEFDPSSTPSGALSNIADATDHTVAGPIRAGEPLTDVRLLGSRLAGAALGTADARIVPIRLTDAGVTDLLREGDTVDVLTVGSTEDQAARILATRSVVVLVSPKDARERGSDRVVLIAMRPDDATTVAAASLVSSLTVTLH</sequence>
<proteinExistence type="predicted"/>
<name>A0A177YI55_9NOCA</name>
<dbReference type="InterPro" id="IPR013974">
    <property type="entry name" value="SAF"/>
</dbReference>
<evidence type="ECO:0000313" key="2">
    <source>
        <dbReference type="EMBL" id="OAK55266.1"/>
    </source>
</evidence>
<dbReference type="CDD" id="cd11614">
    <property type="entry name" value="SAF_CpaB_FlgA_like"/>
    <property type="match status" value="1"/>
</dbReference>
<dbReference type="Proteomes" id="UP000077519">
    <property type="component" value="Unassembled WGS sequence"/>
</dbReference>
<dbReference type="RefSeq" id="WP_068423908.1">
    <property type="nucleotide sequence ID" value="NZ_LVHI01000011.1"/>
</dbReference>